<dbReference type="OrthoDB" id="6386717at2"/>
<comment type="caution">
    <text evidence="2">The sequence shown here is derived from an EMBL/GenBank/DDBJ whole genome shotgun (WGS) entry which is preliminary data.</text>
</comment>
<dbReference type="Proteomes" id="UP000317839">
    <property type="component" value="Unassembled WGS sequence"/>
</dbReference>
<organism evidence="2 3">
    <name type="scientific">Aliikangiella marina</name>
    <dbReference type="NCBI Taxonomy" id="1712262"/>
    <lineage>
        <taxon>Bacteria</taxon>
        <taxon>Pseudomonadati</taxon>
        <taxon>Pseudomonadota</taxon>
        <taxon>Gammaproteobacteria</taxon>
        <taxon>Oceanospirillales</taxon>
        <taxon>Pleioneaceae</taxon>
        <taxon>Aliikangiella</taxon>
    </lineage>
</organism>
<dbReference type="RefSeq" id="WP_142941649.1">
    <property type="nucleotide sequence ID" value="NZ_VIKR01000002.1"/>
</dbReference>
<dbReference type="EMBL" id="VIKR01000002">
    <property type="protein sequence ID" value="TQV75031.1"/>
    <property type="molecule type" value="Genomic_DNA"/>
</dbReference>
<keyword evidence="1" id="KW-0732">Signal</keyword>
<feature type="chain" id="PRO_5021725769" description="Porin family protein" evidence="1">
    <location>
        <begin position="24"/>
        <end position="193"/>
    </location>
</feature>
<evidence type="ECO:0000256" key="1">
    <source>
        <dbReference type="SAM" id="SignalP"/>
    </source>
</evidence>
<gene>
    <name evidence="2" type="ORF">FLL45_08810</name>
</gene>
<protein>
    <recommendedName>
        <fullName evidence="4">Porin family protein</fullName>
    </recommendedName>
</protein>
<evidence type="ECO:0000313" key="2">
    <source>
        <dbReference type="EMBL" id="TQV75031.1"/>
    </source>
</evidence>
<keyword evidence="3" id="KW-1185">Reference proteome</keyword>
<reference evidence="2 3" key="1">
    <citation type="submission" date="2019-06" db="EMBL/GenBank/DDBJ databases">
        <title>Draft genome of Aliikangiella marina GYP-15.</title>
        <authorList>
            <person name="Wang G."/>
        </authorList>
    </citation>
    <scope>NUCLEOTIDE SEQUENCE [LARGE SCALE GENOMIC DNA]</scope>
    <source>
        <strain evidence="2 3">GYP-15</strain>
    </source>
</reference>
<evidence type="ECO:0008006" key="4">
    <source>
        <dbReference type="Google" id="ProtNLM"/>
    </source>
</evidence>
<name>A0A545TCW3_9GAMM</name>
<dbReference type="AlphaFoldDB" id="A0A545TCW3"/>
<evidence type="ECO:0000313" key="3">
    <source>
        <dbReference type="Proteomes" id="UP000317839"/>
    </source>
</evidence>
<proteinExistence type="predicted"/>
<accession>A0A545TCW3</accession>
<sequence length="193" mass="21713">MKNLPITITLLFFSALMSLKASADDYQSVQTRVSQSNMFFTHESSGNDFYSGIGIGTTFTFNESDFGLNLSTSLSNAKVMTDLGFEERFMAWEGHVKVGYFSNFSLYGEFGFDIGELLNPDFRQIDDILFDAIGLNDEPENLGKSIDSYVGIGAGLNMGRLNISAFSRIRDIDSEYWQARNDTFTGLQFTYRF</sequence>
<feature type="signal peptide" evidence="1">
    <location>
        <begin position="1"/>
        <end position="23"/>
    </location>
</feature>